<gene>
    <name evidence="1" type="ORF">LJ655_13870</name>
</gene>
<comment type="caution">
    <text evidence="1">The sequence shown here is derived from an EMBL/GenBank/DDBJ whole genome shotgun (WGS) entry which is preliminary data.</text>
</comment>
<accession>A0ABS8KDY2</accession>
<organism evidence="1 2">
    <name type="scientific">Paraburkholderia translucens</name>
    <dbReference type="NCBI Taxonomy" id="2886945"/>
    <lineage>
        <taxon>Bacteria</taxon>
        <taxon>Pseudomonadati</taxon>
        <taxon>Pseudomonadota</taxon>
        <taxon>Betaproteobacteria</taxon>
        <taxon>Burkholderiales</taxon>
        <taxon>Burkholderiaceae</taxon>
        <taxon>Paraburkholderia</taxon>
    </lineage>
</organism>
<protein>
    <submittedName>
        <fullName evidence="1">Uncharacterized protein</fullName>
    </submittedName>
</protein>
<dbReference type="RefSeq" id="WP_230561924.1">
    <property type="nucleotide sequence ID" value="NZ_JAJITC010000006.1"/>
</dbReference>
<proteinExistence type="predicted"/>
<reference evidence="1 2" key="1">
    <citation type="submission" date="2021-11" db="EMBL/GenBank/DDBJ databases">
        <authorList>
            <person name="Oh E.-T."/>
            <person name="Kim S.-B."/>
        </authorList>
    </citation>
    <scope>NUCLEOTIDE SEQUENCE [LARGE SCALE GENOMIC DNA]</scope>
    <source>
        <strain evidence="1 2">MMS20-SJTN17</strain>
    </source>
</reference>
<evidence type="ECO:0000313" key="1">
    <source>
        <dbReference type="EMBL" id="MCC8402960.1"/>
    </source>
</evidence>
<dbReference type="EMBL" id="JAJITC010000006">
    <property type="protein sequence ID" value="MCC8402960.1"/>
    <property type="molecule type" value="Genomic_DNA"/>
</dbReference>
<keyword evidence="2" id="KW-1185">Reference proteome</keyword>
<name>A0ABS8KDY2_9BURK</name>
<evidence type="ECO:0000313" key="2">
    <source>
        <dbReference type="Proteomes" id="UP001430614"/>
    </source>
</evidence>
<sequence length="94" mass="9597">MSGTRLRARRTSRITDVSGLVPGGVVETGTARGAASAAAPTPVCAFARTTQLAMAAANIAPIIPLAPFMFMLSPLGSETFAVKSRRIGCSPGVH</sequence>
<dbReference type="Proteomes" id="UP001430614">
    <property type="component" value="Unassembled WGS sequence"/>
</dbReference>